<proteinExistence type="inferred from homology"/>
<feature type="repeat" description="PPR" evidence="3">
    <location>
        <begin position="9"/>
        <end position="43"/>
    </location>
</feature>
<feature type="repeat" description="PPR" evidence="3">
    <location>
        <begin position="44"/>
        <end position="78"/>
    </location>
</feature>
<dbReference type="PANTHER" id="PTHR47939">
    <property type="entry name" value="MEMBRANE-ASSOCIATED SALT-INDUCIBLE PROTEIN-LIKE"/>
    <property type="match status" value="1"/>
</dbReference>
<evidence type="ECO:0000313" key="4">
    <source>
        <dbReference type="EMBL" id="MBX62527.1"/>
    </source>
</evidence>
<dbReference type="PROSITE" id="PS51375">
    <property type="entry name" value="PPR"/>
    <property type="match status" value="3"/>
</dbReference>
<comment type="similarity">
    <text evidence="1">Belongs to the PPR family. P subfamily.</text>
</comment>
<dbReference type="EMBL" id="GGEC01082043">
    <property type="protein sequence ID" value="MBX62527.1"/>
    <property type="molecule type" value="Transcribed_RNA"/>
</dbReference>
<evidence type="ECO:0000256" key="2">
    <source>
        <dbReference type="ARBA" id="ARBA00022737"/>
    </source>
</evidence>
<evidence type="ECO:0000256" key="1">
    <source>
        <dbReference type="ARBA" id="ARBA00007626"/>
    </source>
</evidence>
<dbReference type="AlphaFoldDB" id="A0A2P2Q6B3"/>
<dbReference type="PANTHER" id="PTHR47939:SF13">
    <property type="entry name" value="OS03G0201400 PROTEIN"/>
    <property type="match status" value="1"/>
</dbReference>
<keyword evidence="2" id="KW-0677">Repeat</keyword>
<dbReference type="InterPro" id="IPR011990">
    <property type="entry name" value="TPR-like_helical_dom_sf"/>
</dbReference>
<organism evidence="4">
    <name type="scientific">Rhizophora mucronata</name>
    <name type="common">Asiatic mangrove</name>
    <dbReference type="NCBI Taxonomy" id="61149"/>
    <lineage>
        <taxon>Eukaryota</taxon>
        <taxon>Viridiplantae</taxon>
        <taxon>Streptophyta</taxon>
        <taxon>Embryophyta</taxon>
        <taxon>Tracheophyta</taxon>
        <taxon>Spermatophyta</taxon>
        <taxon>Magnoliopsida</taxon>
        <taxon>eudicotyledons</taxon>
        <taxon>Gunneridae</taxon>
        <taxon>Pentapetalae</taxon>
        <taxon>rosids</taxon>
        <taxon>fabids</taxon>
        <taxon>Malpighiales</taxon>
        <taxon>Rhizophoraceae</taxon>
        <taxon>Rhizophora</taxon>
    </lineage>
</organism>
<dbReference type="NCBIfam" id="TIGR00756">
    <property type="entry name" value="PPR"/>
    <property type="match status" value="3"/>
</dbReference>
<dbReference type="Pfam" id="PF13041">
    <property type="entry name" value="PPR_2"/>
    <property type="match status" value="1"/>
</dbReference>
<accession>A0A2P2Q6B3</accession>
<name>A0A2P2Q6B3_RHIMU</name>
<evidence type="ECO:0008006" key="5">
    <source>
        <dbReference type="Google" id="ProtNLM"/>
    </source>
</evidence>
<sequence>MMESGHFPDAVTYTSLMNGMCREGDALGALAMLGEMEAKGCSPNSCTYNTLLHGLCKGRLLDKAIEFYLMMKVSGIKLETASYATMLRALCREGRVAEAYEVFDYAVGSKSLTDVDAYSTLESTLKWLKRAREQGLAV</sequence>
<dbReference type="Pfam" id="PF12854">
    <property type="entry name" value="PPR_1"/>
    <property type="match status" value="1"/>
</dbReference>
<reference evidence="4" key="1">
    <citation type="submission" date="2018-02" db="EMBL/GenBank/DDBJ databases">
        <title>Rhizophora mucronata_Transcriptome.</title>
        <authorList>
            <person name="Meera S.P."/>
            <person name="Sreeshan A."/>
            <person name="Augustine A."/>
        </authorList>
    </citation>
    <scope>NUCLEOTIDE SEQUENCE</scope>
    <source>
        <tissue evidence="4">Leaf</tissue>
    </source>
</reference>
<dbReference type="InterPro" id="IPR050667">
    <property type="entry name" value="PPR-containing_protein"/>
</dbReference>
<dbReference type="Gene3D" id="1.25.40.10">
    <property type="entry name" value="Tetratricopeptide repeat domain"/>
    <property type="match status" value="1"/>
</dbReference>
<evidence type="ECO:0000256" key="3">
    <source>
        <dbReference type="PROSITE-ProRule" id="PRU00708"/>
    </source>
</evidence>
<dbReference type="InterPro" id="IPR002885">
    <property type="entry name" value="PPR_rpt"/>
</dbReference>
<feature type="repeat" description="PPR" evidence="3">
    <location>
        <begin position="79"/>
        <end position="113"/>
    </location>
</feature>
<protein>
    <recommendedName>
        <fullName evidence="5">Pentatricopeptide repeat-containing protein</fullName>
    </recommendedName>
</protein>